<dbReference type="SUPFAM" id="SSF52151">
    <property type="entry name" value="FabD/lysophospholipase-like"/>
    <property type="match status" value="1"/>
</dbReference>
<name>A0A151K266_9HYME</name>
<dbReference type="EMBL" id="LKEX01012869">
    <property type="protein sequence ID" value="KYN50210.1"/>
    <property type="molecule type" value="Genomic_DNA"/>
</dbReference>
<dbReference type="Pfam" id="PF00698">
    <property type="entry name" value="Acyl_transf_1"/>
    <property type="match status" value="1"/>
</dbReference>
<dbReference type="InterPro" id="IPR016035">
    <property type="entry name" value="Acyl_Trfase/lysoPLipase"/>
</dbReference>
<dbReference type="AlphaFoldDB" id="A0A151K266"/>
<dbReference type="InterPro" id="IPR050091">
    <property type="entry name" value="PKS_NRPS_Biosynth_Enz"/>
</dbReference>
<dbReference type="PANTHER" id="PTHR43775:SF23">
    <property type="entry name" value="FATTY ACID SYNTHASE 3"/>
    <property type="match status" value="1"/>
</dbReference>
<keyword evidence="3" id="KW-1185">Reference proteome</keyword>
<gene>
    <name evidence="2" type="ORF">ALC62_03839</name>
</gene>
<dbReference type="GO" id="GO:0006633">
    <property type="term" value="P:fatty acid biosynthetic process"/>
    <property type="evidence" value="ECO:0007669"/>
    <property type="project" value="TreeGrafter"/>
</dbReference>
<organism evidence="2 3">
    <name type="scientific">Cyphomyrmex costatus</name>
    <dbReference type="NCBI Taxonomy" id="456900"/>
    <lineage>
        <taxon>Eukaryota</taxon>
        <taxon>Metazoa</taxon>
        <taxon>Ecdysozoa</taxon>
        <taxon>Arthropoda</taxon>
        <taxon>Hexapoda</taxon>
        <taxon>Insecta</taxon>
        <taxon>Pterygota</taxon>
        <taxon>Neoptera</taxon>
        <taxon>Endopterygota</taxon>
        <taxon>Hymenoptera</taxon>
        <taxon>Apocrita</taxon>
        <taxon>Aculeata</taxon>
        <taxon>Formicoidea</taxon>
        <taxon>Formicidae</taxon>
        <taxon>Myrmicinae</taxon>
        <taxon>Cyphomyrmex</taxon>
    </lineage>
</organism>
<dbReference type="InterPro" id="IPR014043">
    <property type="entry name" value="Acyl_transferase_dom"/>
</dbReference>
<accession>A0A151K266</accession>
<dbReference type="Proteomes" id="UP000078542">
    <property type="component" value="Unassembled WGS sequence"/>
</dbReference>
<feature type="non-terminal residue" evidence="2">
    <location>
        <position position="1"/>
    </location>
</feature>
<sequence>VNNTYAKEINCNVPFHSSYVATAESQLLLSLNKIIPRPKKRSSKWISTSIPRTEWFTSASELSSANYHTRSILNTVLFSQTTVLIPSNAMVIEIAPDDVLQHVLTDLHPNVTNIILSRRTEQNNDIILQGIGKLYNSGLQPQVANLYPPVEFPVSRGTPMISPSIR</sequence>
<evidence type="ECO:0000259" key="1">
    <source>
        <dbReference type="Pfam" id="PF00698"/>
    </source>
</evidence>
<dbReference type="GO" id="GO:0004312">
    <property type="term" value="F:fatty acid synthase activity"/>
    <property type="evidence" value="ECO:0007669"/>
    <property type="project" value="TreeGrafter"/>
</dbReference>
<dbReference type="Gene3D" id="3.30.70.3290">
    <property type="match status" value="1"/>
</dbReference>
<proteinExistence type="predicted"/>
<dbReference type="PANTHER" id="PTHR43775">
    <property type="entry name" value="FATTY ACID SYNTHASE"/>
    <property type="match status" value="1"/>
</dbReference>
<comment type="caution">
    <text evidence="2">The sequence shown here is derived from an EMBL/GenBank/DDBJ whole genome shotgun (WGS) entry which is preliminary data.</text>
</comment>
<feature type="domain" description="Malonyl-CoA:ACP transacylase (MAT)" evidence="1">
    <location>
        <begin position="5"/>
        <end position="106"/>
    </location>
</feature>
<dbReference type="Gene3D" id="3.40.366.10">
    <property type="entry name" value="Malonyl-Coenzyme A Acyl Carrier Protein, domain 2"/>
    <property type="match status" value="1"/>
</dbReference>
<dbReference type="InterPro" id="IPR001227">
    <property type="entry name" value="Ac_transferase_dom_sf"/>
</dbReference>
<reference evidence="2 3" key="1">
    <citation type="submission" date="2016-03" db="EMBL/GenBank/DDBJ databases">
        <title>Cyphomyrmex costatus WGS genome.</title>
        <authorList>
            <person name="Nygaard S."/>
            <person name="Hu H."/>
            <person name="Boomsma J."/>
            <person name="Zhang G."/>
        </authorList>
    </citation>
    <scope>NUCLEOTIDE SEQUENCE [LARGE SCALE GENOMIC DNA]</scope>
    <source>
        <strain evidence="2">MS0001</strain>
        <tissue evidence="2">Whole body</tissue>
    </source>
</reference>
<protein>
    <submittedName>
        <fullName evidence="2">Fatty acid synthase</fullName>
    </submittedName>
</protein>
<dbReference type="STRING" id="456900.A0A151K266"/>
<evidence type="ECO:0000313" key="2">
    <source>
        <dbReference type="EMBL" id="KYN50210.1"/>
    </source>
</evidence>
<evidence type="ECO:0000313" key="3">
    <source>
        <dbReference type="Proteomes" id="UP000078542"/>
    </source>
</evidence>